<comment type="caution">
    <text evidence="1">The sequence shown here is derived from an EMBL/GenBank/DDBJ whole genome shotgun (WGS) entry which is preliminary data.</text>
</comment>
<reference evidence="1 2" key="1">
    <citation type="journal article" date="2012" name="J. Bacteriol.">
        <title>Draft Genome Sequence Determination for Cystic Fibrosis and Chronic Granulomatous Disease Burkholderia multivorans Isolates.</title>
        <authorList>
            <person name="Varga J.J."/>
            <person name="Losada L."/>
            <person name="Zelazny A.M."/>
            <person name="Brinkac L."/>
            <person name="Harkins D."/>
            <person name="Radune D."/>
            <person name="Hostetler J."/>
            <person name="Sampaio E.P."/>
            <person name="Ronning C.M."/>
            <person name="Nierman W.C."/>
            <person name="Greenberg D.E."/>
            <person name="Holland S.M."/>
            <person name="Goldberg J.B."/>
        </authorList>
    </citation>
    <scope>NUCLEOTIDE SEQUENCE [LARGE SCALE GENOMIC DNA]</scope>
    <source>
        <strain evidence="1 2">CGD2</strain>
    </source>
</reference>
<evidence type="ECO:0000313" key="1">
    <source>
        <dbReference type="EMBL" id="EEE08084.1"/>
    </source>
</evidence>
<organism evidence="1 2">
    <name type="scientific">Burkholderia multivorans CGD2</name>
    <dbReference type="NCBI Taxonomy" id="513052"/>
    <lineage>
        <taxon>Bacteria</taxon>
        <taxon>Pseudomonadati</taxon>
        <taxon>Pseudomonadota</taxon>
        <taxon>Betaproteobacteria</taxon>
        <taxon>Burkholderiales</taxon>
        <taxon>Burkholderiaceae</taxon>
        <taxon>Burkholderia</taxon>
        <taxon>Burkholderia cepacia complex</taxon>
    </lineage>
</organism>
<dbReference type="EMBL" id="ACFC01000003">
    <property type="protein sequence ID" value="EEE08084.1"/>
    <property type="molecule type" value="Genomic_DNA"/>
</dbReference>
<proteinExistence type="predicted"/>
<sequence length="42" mass="4520">MFVPIGNRGAIVAILSSHTVFLTESSVFSLRCPESGSVLSYF</sequence>
<protein>
    <submittedName>
        <fullName evidence="1">Uncharacterized protein</fullName>
    </submittedName>
</protein>
<gene>
    <name evidence="1" type="ORF">BURMUCGD2_2301</name>
</gene>
<dbReference type="Proteomes" id="UP000004535">
    <property type="component" value="Unassembled WGS sequence"/>
</dbReference>
<accession>B9BN74</accession>
<evidence type="ECO:0000313" key="2">
    <source>
        <dbReference type="Proteomes" id="UP000004535"/>
    </source>
</evidence>
<dbReference type="AlphaFoldDB" id="B9BN74"/>
<name>B9BN74_9BURK</name>